<dbReference type="GO" id="GO:0016987">
    <property type="term" value="F:sigma factor activity"/>
    <property type="evidence" value="ECO:0007669"/>
    <property type="project" value="UniProtKB-KW"/>
</dbReference>
<dbReference type="Pfam" id="PF22029">
    <property type="entry name" value="PhyR_sigma2"/>
    <property type="match status" value="1"/>
</dbReference>
<dbReference type="Proteomes" id="UP000199119">
    <property type="component" value="Unassembled WGS sequence"/>
</dbReference>
<dbReference type="Gene3D" id="1.10.1740.10">
    <property type="match status" value="1"/>
</dbReference>
<dbReference type="Pfam" id="PF08281">
    <property type="entry name" value="Sigma70_r4_2"/>
    <property type="match status" value="1"/>
</dbReference>
<sequence length="183" mass="20592">MDRAQVLDHLPGLRRYARMLTGDRWAADDLVQDTLERACRKWLLWRTGTDLRAWLFTLMHNLYLNQRRGAPPLQVLDPHDSAAADQLPAAATGHDTALDLERCLQRLPADQRAVLLLVTLEDMPYAEVAQVLQVPIGTVMSRLSRARSRMRDWMMDGATEAGGSRPARPAPTHGSPPALRRLK</sequence>
<feature type="region of interest" description="Disordered" evidence="5">
    <location>
        <begin position="157"/>
        <end position="183"/>
    </location>
</feature>
<dbReference type="PANTHER" id="PTHR43133">
    <property type="entry name" value="RNA POLYMERASE ECF-TYPE SIGMA FACTO"/>
    <property type="match status" value="1"/>
</dbReference>
<dbReference type="NCBIfam" id="TIGR02937">
    <property type="entry name" value="sigma70-ECF"/>
    <property type="match status" value="1"/>
</dbReference>
<dbReference type="OrthoDB" id="9797134at2"/>
<evidence type="ECO:0000256" key="5">
    <source>
        <dbReference type="SAM" id="MobiDB-lite"/>
    </source>
</evidence>
<feature type="domain" description="PhyR sigma2" evidence="7">
    <location>
        <begin position="7"/>
        <end position="60"/>
    </location>
</feature>
<gene>
    <name evidence="8" type="ORF">SAMN04489711_11820</name>
</gene>
<dbReference type="InterPro" id="IPR053866">
    <property type="entry name" value="PhyR_sigma2"/>
</dbReference>
<dbReference type="AlphaFoldDB" id="A0A1I2H0K9"/>
<dbReference type="InterPro" id="IPR013249">
    <property type="entry name" value="RNA_pol_sigma70_r4_t2"/>
</dbReference>
<dbReference type="InterPro" id="IPR036388">
    <property type="entry name" value="WH-like_DNA-bd_sf"/>
</dbReference>
<organism evidence="8 9">
    <name type="scientific">Paracidovorax wautersii</name>
    <dbReference type="NCBI Taxonomy" id="1177982"/>
    <lineage>
        <taxon>Bacteria</taxon>
        <taxon>Pseudomonadati</taxon>
        <taxon>Pseudomonadota</taxon>
        <taxon>Betaproteobacteria</taxon>
        <taxon>Burkholderiales</taxon>
        <taxon>Comamonadaceae</taxon>
        <taxon>Paracidovorax</taxon>
    </lineage>
</organism>
<reference evidence="9" key="1">
    <citation type="submission" date="2016-10" db="EMBL/GenBank/DDBJ databases">
        <authorList>
            <person name="Varghese N."/>
            <person name="Submissions S."/>
        </authorList>
    </citation>
    <scope>NUCLEOTIDE SEQUENCE [LARGE SCALE GENOMIC DNA]</scope>
    <source>
        <strain evidence="9">DSM 27981</strain>
    </source>
</reference>
<evidence type="ECO:0000256" key="4">
    <source>
        <dbReference type="ARBA" id="ARBA00023163"/>
    </source>
</evidence>
<evidence type="ECO:0000256" key="3">
    <source>
        <dbReference type="ARBA" id="ARBA00023082"/>
    </source>
</evidence>
<comment type="similarity">
    <text evidence="1">Belongs to the sigma-70 factor family. ECF subfamily.</text>
</comment>
<dbReference type="STRING" id="1177982.SAMN04489711_11820"/>
<evidence type="ECO:0000259" key="6">
    <source>
        <dbReference type="Pfam" id="PF08281"/>
    </source>
</evidence>
<dbReference type="EMBL" id="FONX01000018">
    <property type="protein sequence ID" value="SFF22940.1"/>
    <property type="molecule type" value="Genomic_DNA"/>
</dbReference>
<keyword evidence="3" id="KW-0731">Sigma factor</keyword>
<evidence type="ECO:0000259" key="7">
    <source>
        <dbReference type="Pfam" id="PF22029"/>
    </source>
</evidence>
<dbReference type="InterPro" id="IPR013325">
    <property type="entry name" value="RNA_pol_sigma_r2"/>
</dbReference>
<keyword evidence="9" id="KW-1185">Reference proteome</keyword>
<dbReference type="Gene3D" id="1.10.10.10">
    <property type="entry name" value="Winged helix-like DNA-binding domain superfamily/Winged helix DNA-binding domain"/>
    <property type="match status" value="1"/>
</dbReference>
<dbReference type="GO" id="GO:0003677">
    <property type="term" value="F:DNA binding"/>
    <property type="evidence" value="ECO:0007669"/>
    <property type="project" value="InterPro"/>
</dbReference>
<dbReference type="CDD" id="cd06171">
    <property type="entry name" value="Sigma70_r4"/>
    <property type="match status" value="1"/>
</dbReference>
<protein>
    <submittedName>
        <fullName evidence="8">RNA polymerase sigma-70 factor, ECF subfamily</fullName>
    </submittedName>
</protein>
<evidence type="ECO:0000313" key="9">
    <source>
        <dbReference type="Proteomes" id="UP000199119"/>
    </source>
</evidence>
<keyword evidence="4" id="KW-0804">Transcription</keyword>
<dbReference type="SUPFAM" id="SSF88659">
    <property type="entry name" value="Sigma3 and sigma4 domains of RNA polymerase sigma factors"/>
    <property type="match status" value="1"/>
</dbReference>
<feature type="domain" description="RNA polymerase sigma factor 70 region 4 type 2" evidence="6">
    <location>
        <begin position="99"/>
        <end position="150"/>
    </location>
</feature>
<proteinExistence type="inferred from homology"/>
<name>A0A1I2H0K9_9BURK</name>
<dbReference type="PANTHER" id="PTHR43133:SF25">
    <property type="entry name" value="RNA POLYMERASE SIGMA FACTOR RFAY-RELATED"/>
    <property type="match status" value="1"/>
</dbReference>
<evidence type="ECO:0000256" key="1">
    <source>
        <dbReference type="ARBA" id="ARBA00010641"/>
    </source>
</evidence>
<dbReference type="GO" id="GO:0006352">
    <property type="term" value="P:DNA-templated transcription initiation"/>
    <property type="evidence" value="ECO:0007669"/>
    <property type="project" value="InterPro"/>
</dbReference>
<dbReference type="SUPFAM" id="SSF88946">
    <property type="entry name" value="Sigma2 domain of RNA polymerase sigma factors"/>
    <property type="match status" value="1"/>
</dbReference>
<dbReference type="RefSeq" id="WP_092941387.1">
    <property type="nucleotide sequence ID" value="NZ_FONX01000018.1"/>
</dbReference>
<evidence type="ECO:0000256" key="2">
    <source>
        <dbReference type="ARBA" id="ARBA00023015"/>
    </source>
</evidence>
<evidence type="ECO:0000313" key="8">
    <source>
        <dbReference type="EMBL" id="SFF22940.1"/>
    </source>
</evidence>
<dbReference type="InterPro" id="IPR039425">
    <property type="entry name" value="RNA_pol_sigma-70-like"/>
</dbReference>
<accession>A0A1I2H0K9</accession>
<dbReference type="InterPro" id="IPR014284">
    <property type="entry name" value="RNA_pol_sigma-70_dom"/>
</dbReference>
<keyword evidence="2" id="KW-0805">Transcription regulation</keyword>
<dbReference type="InterPro" id="IPR013324">
    <property type="entry name" value="RNA_pol_sigma_r3/r4-like"/>
</dbReference>